<evidence type="ECO:0000313" key="5">
    <source>
        <dbReference type="EMBL" id="CAI9764568.1"/>
    </source>
</evidence>
<evidence type="ECO:0000256" key="2">
    <source>
        <dbReference type="ARBA" id="ARBA00022679"/>
    </source>
</evidence>
<keyword evidence="6" id="KW-1185">Reference proteome</keyword>
<dbReference type="Pfam" id="PF01501">
    <property type="entry name" value="Glyco_transf_8"/>
    <property type="match status" value="1"/>
</dbReference>
<evidence type="ECO:0000313" key="6">
    <source>
        <dbReference type="Proteomes" id="UP000834106"/>
    </source>
</evidence>
<dbReference type="InterPro" id="IPR050587">
    <property type="entry name" value="GNT1/Glycosyltrans_8"/>
</dbReference>
<sequence length="109" mass="12386">MCHRSTTAACYVTFLAGDGDYVKLVVGLAKGLRKVNTAYPLVVAVLHDVLEKHHRRMLVEEQGCLFAEYKKMIYLDANVQVFSNIDHLFELKDSSFYAVVDFLCEMHGK</sequence>
<evidence type="ECO:0000256" key="3">
    <source>
        <dbReference type="ARBA" id="ARBA00023211"/>
    </source>
</evidence>
<accession>A0AAD1Z9B8</accession>
<keyword evidence="2" id="KW-0808">Transferase</keyword>
<keyword evidence="3" id="KW-0464">Manganese</keyword>
<name>A0AAD1Z9B8_9LAMI</name>
<organism evidence="5 6">
    <name type="scientific">Fraxinus pennsylvanica</name>
    <dbReference type="NCBI Taxonomy" id="56036"/>
    <lineage>
        <taxon>Eukaryota</taxon>
        <taxon>Viridiplantae</taxon>
        <taxon>Streptophyta</taxon>
        <taxon>Embryophyta</taxon>
        <taxon>Tracheophyta</taxon>
        <taxon>Spermatophyta</taxon>
        <taxon>Magnoliopsida</taxon>
        <taxon>eudicotyledons</taxon>
        <taxon>Gunneridae</taxon>
        <taxon>Pentapetalae</taxon>
        <taxon>asterids</taxon>
        <taxon>lamiids</taxon>
        <taxon>Lamiales</taxon>
        <taxon>Oleaceae</taxon>
        <taxon>Oleeae</taxon>
        <taxon>Fraxinus</taxon>
    </lineage>
</organism>
<evidence type="ECO:0000256" key="1">
    <source>
        <dbReference type="ARBA" id="ARBA00022676"/>
    </source>
</evidence>
<comment type="similarity">
    <text evidence="4">Belongs to the glycosyltransferase 8 family.</text>
</comment>
<gene>
    <name evidence="5" type="ORF">FPE_LOCUS11998</name>
</gene>
<dbReference type="Proteomes" id="UP000834106">
    <property type="component" value="Chromosome 7"/>
</dbReference>
<proteinExistence type="inferred from homology"/>
<dbReference type="SUPFAM" id="SSF53448">
    <property type="entry name" value="Nucleotide-diphospho-sugar transferases"/>
    <property type="match status" value="1"/>
</dbReference>
<reference evidence="5" key="1">
    <citation type="submission" date="2023-05" db="EMBL/GenBank/DDBJ databases">
        <authorList>
            <person name="Huff M."/>
        </authorList>
    </citation>
    <scope>NUCLEOTIDE SEQUENCE</scope>
</reference>
<protein>
    <recommendedName>
        <fullName evidence="4">Hexosyltransferase</fullName>
        <ecNumber evidence="4">2.4.1.-</ecNumber>
    </recommendedName>
</protein>
<dbReference type="EMBL" id="OU503042">
    <property type="protein sequence ID" value="CAI9764568.1"/>
    <property type="molecule type" value="Genomic_DNA"/>
</dbReference>
<dbReference type="InterPro" id="IPR029044">
    <property type="entry name" value="Nucleotide-diphossugar_trans"/>
</dbReference>
<dbReference type="EC" id="2.4.1.-" evidence="4"/>
<dbReference type="AlphaFoldDB" id="A0AAD1Z9B8"/>
<dbReference type="PANTHER" id="PTHR11183">
    <property type="entry name" value="GLYCOGENIN SUBFAMILY MEMBER"/>
    <property type="match status" value="1"/>
</dbReference>
<keyword evidence="1" id="KW-0328">Glycosyltransferase</keyword>
<dbReference type="GO" id="GO:0016757">
    <property type="term" value="F:glycosyltransferase activity"/>
    <property type="evidence" value="ECO:0007669"/>
    <property type="project" value="UniProtKB-KW"/>
</dbReference>
<dbReference type="Gene3D" id="3.90.550.10">
    <property type="entry name" value="Spore Coat Polysaccharide Biosynthesis Protein SpsA, Chain A"/>
    <property type="match status" value="1"/>
</dbReference>
<dbReference type="InterPro" id="IPR002495">
    <property type="entry name" value="Glyco_trans_8"/>
</dbReference>
<evidence type="ECO:0000256" key="4">
    <source>
        <dbReference type="RuleBase" id="RU362027"/>
    </source>
</evidence>